<dbReference type="AlphaFoldDB" id="A0A371YSC8"/>
<reference evidence="1" key="1">
    <citation type="journal article" date="2014" name="Int. J. Syst. Evol. Microbiol.">
        <title>Complete genome of a new Firmicutes species belonging to the dominant human colonic microbiota ('Ruminococcus bicirculans') reveals two chromosomes and a selective capacity to utilize plant glucans.</title>
        <authorList>
            <consortium name="NISC Comparative Sequencing Program"/>
            <person name="Wegmann U."/>
            <person name="Louis P."/>
            <person name="Goesmann A."/>
            <person name="Henrissat B."/>
            <person name="Duncan S.H."/>
            <person name="Flint H.J."/>
        </authorList>
    </citation>
    <scope>NUCLEOTIDE SEQUENCE</scope>
    <source>
        <strain evidence="1">KCTC 62575</strain>
    </source>
</reference>
<name>A0A371YSC8_9GAMM</name>
<dbReference type="EMBL" id="JBHRSF010000008">
    <property type="protein sequence ID" value="MFC2994759.1"/>
    <property type="molecule type" value="Genomic_DNA"/>
</dbReference>
<dbReference type="EMBL" id="PYIX02000007">
    <property type="protein sequence ID" value="RFC84376.1"/>
    <property type="molecule type" value="Genomic_DNA"/>
</dbReference>
<reference evidence="1" key="4">
    <citation type="submission" date="2024-09" db="EMBL/GenBank/DDBJ databases">
        <authorList>
            <person name="Sun Q."/>
            <person name="Mori K."/>
        </authorList>
    </citation>
    <scope>NUCLEOTIDE SEQUENCE</scope>
    <source>
        <strain evidence="1">KCTC 62575</strain>
    </source>
</reference>
<dbReference type="RefSeq" id="WP_107007503.1">
    <property type="nucleotide sequence ID" value="NZ_JBHRSF010000008.1"/>
</dbReference>
<reference evidence="4" key="3">
    <citation type="journal article" date="2019" name="Int. J. Syst. Evol. Microbiol.">
        <title>The Global Catalogue of Microorganisms (GCM) 10K type strain sequencing project: providing services to taxonomists for standard genome sequencing and annotation.</title>
        <authorList>
            <consortium name="The Broad Institute Genomics Platform"/>
            <consortium name="The Broad Institute Genome Sequencing Center for Infectious Disease"/>
            <person name="Wu L."/>
            <person name="Ma J."/>
        </authorList>
    </citation>
    <scope>NUCLEOTIDE SEQUENCE [LARGE SCALE GENOMIC DNA]</scope>
    <source>
        <strain evidence="4">KCTC 62575</strain>
    </source>
</reference>
<dbReference type="Proteomes" id="UP000240957">
    <property type="component" value="Unassembled WGS sequence"/>
</dbReference>
<dbReference type="InterPro" id="IPR056918">
    <property type="entry name" value="8xMP"/>
</dbReference>
<dbReference type="OrthoDB" id="9153185at2"/>
<dbReference type="Pfam" id="PF24838">
    <property type="entry name" value="8xMP"/>
    <property type="match status" value="1"/>
</dbReference>
<protein>
    <submittedName>
        <fullName evidence="2">Uncharacterized protein</fullName>
    </submittedName>
</protein>
<dbReference type="Proteomes" id="UP001595455">
    <property type="component" value="Unassembled WGS sequence"/>
</dbReference>
<accession>A0A371YSC8</accession>
<sequence length="272" mass="32124">MPNFFSSILRKSIESKSILQNRFQHKALSEQERRLKRIYEVAIETRNFEITQLVHRNNFFMIFQGVLIACIINSNNTVPLIHTLICLVGIGISFYQMQAASGAKFWQEYWEIEVNKSEKNLKQFYENQGKEFHQLFDKKTEIVQKEVYEKLHSKKINKFSLFWSKYYSTNPYKFFRTYNPFTYTRNRILTKPSVSKIPIQVGRFLLCIWLITLFTTTKWGANSYEYLKGTGIINGLPGKSITNIDIRNQAIPNRQDGFDDPDEIKKLNIKDK</sequence>
<evidence type="ECO:0000313" key="2">
    <source>
        <dbReference type="EMBL" id="RFC84376.1"/>
    </source>
</evidence>
<gene>
    <name evidence="1" type="ORF">ACFODO_05605</name>
    <name evidence="2" type="ORF">C9E89_006820</name>
</gene>
<keyword evidence="4" id="KW-1185">Reference proteome</keyword>
<organism evidence="2 3">
    <name type="scientific">Acinetobacter sichuanensis</name>
    <dbReference type="NCBI Taxonomy" id="2136183"/>
    <lineage>
        <taxon>Bacteria</taxon>
        <taxon>Pseudomonadati</taxon>
        <taxon>Pseudomonadota</taxon>
        <taxon>Gammaproteobacteria</taxon>
        <taxon>Moraxellales</taxon>
        <taxon>Moraxellaceae</taxon>
        <taxon>Acinetobacter</taxon>
    </lineage>
</organism>
<evidence type="ECO:0000313" key="4">
    <source>
        <dbReference type="Proteomes" id="UP001595455"/>
    </source>
</evidence>
<comment type="caution">
    <text evidence="2">The sequence shown here is derived from an EMBL/GenBank/DDBJ whole genome shotgun (WGS) entry which is preliminary data.</text>
</comment>
<evidence type="ECO:0000313" key="3">
    <source>
        <dbReference type="Proteomes" id="UP000240957"/>
    </source>
</evidence>
<reference evidence="2 3" key="2">
    <citation type="submission" date="2018-08" db="EMBL/GenBank/DDBJ databases">
        <title>The draft genome of Acinetobacter sichuanensis strain WCHAc060041.</title>
        <authorList>
            <person name="Qin J."/>
            <person name="Feng Y."/>
            <person name="Zong Z."/>
        </authorList>
    </citation>
    <scope>NUCLEOTIDE SEQUENCE [LARGE SCALE GENOMIC DNA]</scope>
    <source>
        <strain evidence="2 3">WCHAc060041</strain>
    </source>
</reference>
<evidence type="ECO:0000313" key="1">
    <source>
        <dbReference type="EMBL" id="MFC2994759.1"/>
    </source>
</evidence>
<proteinExistence type="predicted"/>